<dbReference type="PANTHER" id="PTHR24421:SF10">
    <property type="entry name" value="NITRATE_NITRITE SENSOR PROTEIN NARQ"/>
    <property type="match status" value="1"/>
</dbReference>
<feature type="transmembrane region" description="Helical" evidence="24">
    <location>
        <begin position="365"/>
        <end position="390"/>
    </location>
</feature>
<evidence type="ECO:0000256" key="14">
    <source>
        <dbReference type="ARBA" id="ARBA00022741"/>
    </source>
</evidence>
<keyword evidence="7" id="KW-1003">Cell membrane</keyword>
<evidence type="ECO:0000256" key="20">
    <source>
        <dbReference type="ARBA" id="ARBA00023014"/>
    </source>
</evidence>
<dbReference type="eggNOG" id="COG4585">
    <property type="taxonomic scope" value="Bacteria"/>
</dbReference>
<dbReference type="SMART" id="SM00387">
    <property type="entry name" value="HATPase_c"/>
    <property type="match status" value="1"/>
</dbReference>
<evidence type="ECO:0000259" key="25">
    <source>
        <dbReference type="PROSITE" id="PS50109"/>
    </source>
</evidence>
<dbReference type="InterPro" id="IPR000014">
    <property type="entry name" value="PAS"/>
</dbReference>
<dbReference type="PRINTS" id="PR00344">
    <property type="entry name" value="BCTRLSENSOR"/>
</dbReference>
<evidence type="ECO:0000256" key="1">
    <source>
        <dbReference type="ARBA" id="ARBA00000085"/>
    </source>
</evidence>
<evidence type="ECO:0000256" key="21">
    <source>
        <dbReference type="ARBA" id="ARBA00023136"/>
    </source>
</evidence>
<evidence type="ECO:0000256" key="19">
    <source>
        <dbReference type="ARBA" id="ARBA00023012"/>
    </source>
</evidence>
<evidence type="ECO:0000256" key="15">
    <source>
        <dbReference type="ARBA" id="ARBA00022777"/>
    </source>
</evidence>
<evidence type="ECO:0000256" key="17">
    <source>
        <dbReference type="ARBA" id="ARBA00022989"/>
    </source>
</evidence>
<dbReference type="GO" id="GO:0005737">
    <property type="term" value="C:cytoplasm"/>
    <property type="evidence" value="ECO:0007669"/>
    <property type="project" value="UniProtKB-SubCell"/>
</dbReference>
<dbReference type="STRING" id="1183438.GKIL_0189"/>
<dbReference type="Pfam" id="PF07730">
    <property type="entry name" value="HisKA_3"/>
    <property type="match status" value="1"/>
</dbReference>
<evidence type="ECO:0000259" key="26">
    <source>
        <dbReference type="PROSITE" id="PS50112"/>
    </source>
</evidence>
<dbReference type="GO" id="GO:0046872">
    <property type="term" value="F:metal ion binding"/>
    <property type="evidence" value="ECO:0007669"/>
    <property type="project" value="UniProtKB-KW"/>
</dbReference>
<dbReference type="SUPFAM" id="SSF55874">
    <property type="entry name" value="ATPase domain of HSP90 chaperone/DNA topoisomerase II/histidine kinase"/>
    <property type="match status" value="1"/>
</dbReference>
<evidence type="ECO:0000256" key="22">
    <source>
        <dbReference type="ARBA" id="ARBA00024827"/>
    </source>
</evidence>
<gene>
    <name evidence="27" type="ORF">GKIL_0189</name>
</gene>
<dbReference type="GO" id="GO:0005524">
    <property type="term" value="F:ATP binding"/>
    <property type="evidence" value="ECO:0007669"/>
    <property type="project" value="UniProtKB-KW"/>
</dbReference>
<dbReference type="Gene3D" id="1.20.5.1930">
    <property type="match status" value="1"/>
</dbReference>
<dbReference type="EMBL" id="CP003587">
    <property type="protein sequence ID" value="AGY56436.1"/>
    <property type="molecule type" value="Genomic_DNA"/>
</dbReference>
<keyword evidence="14" id="KW-0547">Nucleotide-binding</keyword>
<dbReference type="PROSITE" id="PS50112">
    <property type="entry name" value="PAS"/>
    <property type="match status" value="1"/>
</dbReference>
<dbReference type="InterPro" id="IPR035965">
    <property type="entry name" value="PAS-like_dom_sf"/>
</dbReference>
<organism evidence="27 28">
    <name type="scientific">Gloeobacter kilaueensis (strain ATCC BAA-2537 / CCAP 1431/1 / ULC 316 / JS1)</name>
    <dbReference type="NCBI Taxonomy" id="1183438"/>
    <lineage>
        <taxon>Bacteria</taxon>
        <taxon>Bacillati</taxon>
        <taxon>Cyanobacteriota</taxon>
        <taxon>Cyanophyceae</taxon>
        <taxon>Gloeobacterales</taxon>
        <taxon>Gloeobacteraceae</taxon>
        <taxon>Gloeobacter</taxon>
    </lineage>
</organism>
<dbReference type="Pfam" id="PF02518">
    <property type="entry name" value="HATPase_c"/>
    <property type="match status" value="1"/>
</dbReference>
<name>U5QC60_GLOK1</name>
<evidence type="ECO:0000256" key="5">
    <source>
        <dbReference type="ARBA" id="ARBA00012438"/>
    </source>
</evidence>
<evidence type="ECO:0000313" key="28">
    <source>
        <dbReference type="Proteomes" id="UP000017396"/>
    </source>
</evidence>
<dbReference type="SMART" id="SM00091">
    <property type="entry name" value="PAS"/>
    <property type="match status" value="1"/>
</dbReference>
<comment type="catalytic activity">
    <reaction evidence="1">
        <text>ATP + protein L-histidine = ADP + protein N-phospho-L-histidine.</text>
        <dbReference type="EC" id="2.7.13.3"/>
    </reaction>
</comment>
<accession>U5QC60</accession>
<dbReference type="NCBIfam" id="TIGR00229">
    <property type="entry name" value="sensory_box"/>
    <property type="match status" value="1"/>
</dbReference>
<keyword evidence="10" id="KW-0597">Phosphoprotein</keyword>
<dbReference type="GO" id="GO:0000155">
    <property type="term" value="F:phosphorelay sensor kinase activity"/>
    <property type="evidence" value="ECO:0007669"/>
    <property type="project" value="InterPro"/>
</dbReference>
<protein>
    <recommendedName>
        <fullName evidence="6">Oxygen sensor histidine kinase NreB</fullName>
        <ecNumber evidence="5">2.7.13.3</ecNumber>
    </recommendedName>
    <alternativeName>
        <fullName evidence="23">Nitrogen regulation protein B</fullName>
    </alternativeName>
</protein>
<dbReference type="KEGG" id="glj:GKIL_0189"/>
<dbReference type="Gene3D" id="3.30.565.10">
    <property type="entry name" value="Histidine kinase-like ATPase, C-terminal domain"/>
    <property type="match status" value="1"/>
</dbReference>
<dbReference type="GO" id="GO:0005886">
    <property type="term" value="C:plasma membrane"/>
    <property type="evidence" value="ECO:0007669"/>
    <property type="project" value="UniProtKB-SubCell"/>
</dbReference>
<comment type="subcellular location">
    <subcellularLocation>
        <location evidence="4">Cell membrane</location>
        <topology evidence="4">Multi-pass membrane protein</topology>
    </subcellularLocation>
    <subcellularLocation>
        <location evidence="3">Cytoplasm</location>
    </subcellularLocation>
</comment>
<keyword evidence="17 24" id="KW-1133">Transmembrane helix</keyword>
<reference evidence="27 28" key="1">
    <citation type="journal article" date="2013" name="PLoS ONE">
        <title>Cultivation and Complete Genome Sequencing of Gloeobacter kilaueensis sp. nov., from a Lava Cave in Kilauea Caldera, Hawai'i.</title>
        <authorList>
            <person name="Saw J.H."/>
            <person name="Schatz M."/>
            <person name="Brown M.V."/>
            <person name="Kunkel D.D."/>
            <person name="Foster J.S."/>
            <person name="Shick H."/>
            <person name="Christensen S."/>
            <person name="Hou S."/>
            <person name="Wan X."/>
            <person name="Donachie S.P."/>
        </authorList>
    </citation>
    <scope>NUCLEOTIDE SEQUENCE [LARGE SCALE GENOMIC DNA]</scope>
    <source>
        <strain evidence="28">JS</strain>
    </source>
</reference>
<evidence type="ECO:0000256" key="13">
    <source>
        <dbReference type="ARBA" id="ARBA00022723"/>
    </source>
</evidence>
<dbReference type="HOGENOM" id="CLU_374978_0_0_3"/>
<dbReference type="InterPro" id="IPR005467">
    <property type="entry name" value="His_kinase_dom"/>
</dbReference>
<evidence type="ECO:0000256" key="2">
    <source>
        <dbReference type="ARBA" id="ARBA00001966"/>
    </source>
</evidence>
<comment type="function">
    <text evidence="22">Member of the two-component regulatory system NreB/NreC involved in the control of dissimilatory nitrate/nitrite reduction in response to oxygen. NreB functions as a direct oxygen sensor histidine kinase which is autophosphorylated, in the absence of oxygen, probably at the conserved histidine residue, and transfers its phosphate group probably to a conserved aspartate residue of NreC. NreB/NreC activates the expression of the nitrate (narGHJI) and nitrite (nir) reductase operons, as well as the putative nitrate transporter gene narT.</text>
</comment>
<evidence type="ECO:0000256" key="12">
    <source>
        <dbReference type="ARBA" id="ARBA00022692"/>
    </source>
</evidence>
<dbReference type="CDD" id="cd16917">
    <property type="entry name" value="HATPase_UhpB-NarQ-NarX-like"/>
    <property type="match status" value="1"/>
</dbReference>
<dbReference type="eggNOG" id="COG5000">
    <property type="taxonomic scope" value="Bacteria"/>
</dbReference>
<keyword evidence="11" id="KW-0808">Transferase</keyword>
<evidence type="ECO:0000256" key="3">
    <source>
        <dbReference type="ARBA" id="ARBA00004496"/>
    </source>
</evidence>
<keyword evidence="8" id="KW-0004">4Fe-4S</keyword>
<dbReference type="CDD" id="cd00130">
    <property type="entry name" value="PAS"/>
    <property type="match status" value="1"/>
</dbReference>
<evidence type="ECO:0000256" key="10">
    <source>
        <dbReference type="ARBA" id="ARBA00022553"/>
    </source>
</evidence>
<keyword evidence="28" id="KW-1185">Reference proteome</keyword>
<dbReference type="InterPro" id="IPR003594">
    <property type="entry name" value="HATPase_dom"/>
</dbReference>
<keyword evidence="16" id="KW-0067">ATP-binding</keyword>
<keyword evidence="18" id="KW-0408">Iron</keyword>
<feature type="domain" description="Histidine kinase" evidence="25">
    <location>
        <begin position="640"/>
        <end position="733"/>
    </location>
</feature>
<proteinExistence type="predicted"/>
<keyword evidence="9" id="KW-0963">Cytoplasm</keyword>
<dbReference type="GO" id="GO:0046983">
    <property type="term" value="F:protein dimerization activity"/>
    <property type="evidence" value="ECO:0007669"/>
    <property type="project" value="InterPro"/>
</dbReference>
<dbReference type="InterPro" id="IPR036890">
    <property type="entry name" value="HATPase_C_sf"/>
</dbReference>
<dbReference type="PROSITE" id="PS50109">
    <property type="entry name" value="HIS_KIN"/>
    <property type="match status" value="1"/>
</dbReference>
<dbReference type="InterPro" id="IPR004358">
    <property type="entry name" value="Sig_transdc_His_kin-like_C"/>
</dbReference>
<dbReference type="PANTHER" id="PTHR24421">
    <property type="entry name" value="NITRATE/NITRITE SENSOR PROTEIN NARX-RELATED"/>
    <property type="match status" value="1"/>
</dbReference>
<keyword evidence="21 24" id="KW-0472">Membrane</keyword>
<keyword evidence="13" id="KW-0479">Metal-binding</keyword>
<sequence>MQVDLRLSGLKSVLKDNLWSNKYSRSFTKLTILLLLCTSALGWLATDWNQRQMRTITNNIESYIFLTNLIQSEQSLFEKQEEGKQILHLAAEAATRGELLEHTKWPLHFNFLVLLDSEGRIVAGQSRILDRQSSKVKEPFVMPQDDGTGGQWWLPTNQPPAPGSASTYRLSSVQVGKKLLASIVRDSRKYGKTLSGFELLDGQDLYTLGLAEQAGFYRARPEDKQQLQGLASVTVERTGSYWLMGGFLLNSDPRIVDKASFLSGGRIMSIYTRSGQRISTTLSNDNGVRSLGGRLSDEVYDQTVLHSGTFYGRVKQGDRDYLFSANPIYDHNLGLLPHPRPTGALEVGMTYARFERLIDDNKAGIVRVSLFGLLALVGIGGLTIALVLLLEGRMVSLQRSKDLTLENAGNGIIGFDSRGICTFVNSAALEMLERDRQELIAHNCLSSVLSLLASGDAKAQSDLKYAIQLREASHLKEAWLTRRDGTQLPVAAKLSSSQDKRVATIISLSDLSEQKRAEKESHHAAVLAERNRIAADIHDNLGNLFAGLHYQCEALCKSLDQPQLDPKALKQIAALARQTAADGVRTMQQSLWTLSTSLNYEDLPRCIEGCLERLCTNSRIQSSFVQNGELPHLNDQIKKQLALIAYEAITNAVKHSGGTKITVKLSFEPQQIVLQVMDNGKGLELSGSREGKSGNGLGLASIAERARSIGGRLIMDTVPFQGTSISVCLPMGFVEDFDDE</sequence>
<feature type="domain" description="PAS" evidence="26">
    <location>
        <begin position="405"/>
        <end position="449"/>
    </location>
</feature>
<evidence type="ECO:0000256" key="16">
    <source>
        <dbReference type="ARBA" id="ARBA00022840"/>
    </source>
</evidence>
<evidence type="ECO:0000313" key="27">
    <source>
        <dbReference type="EMBL" id="AGY56436.1"/>
    </source>
</evidence>
<dbReference type="Pfam" id="PF17202">
    <property type="entry name" value="sCache_3_3"/>
    <property type="match status" value="1"/>
</dbReference>
<dbReference type="InterPro" id="IPR050482">
    <property type="entry name" value="Sensor_HK_TwoCompSys"/>
</dbReference>
<evidence type="ECO:0000256" key="24">
    <source>
        <dbReference type="SAM" id="Phobius"/>
    </source>
</evidence>
<dbReference type="SUPFAM" id="SSF55785">
    <property type="entry name" value="PYP-like sensor domain (PAS domain)"/>
    <property type="match status" value="1"/>
</dbReference>
<evidence type="ECO:0000256" key="18">
    <source>
        <dbReference type="ARBA" id="ARBA00023004"/>
    </source>
</evidence>
<dbReference type="InterPro" id="IPR033463">
    <property type="entry name" value="sCache_3"/>
</dbReference>
<evidence type="ECO:0000256" key="7">
    <source>
        <dbReference type="ARBA" id="ARBA00022475"/>
    </source>
</evidence>
<evidence type="ECO:0000256" key="8">
    <source>
        <dbReference type="ARBA" id="ARBA00022485"/>
    </source>
</evidence>
<dbReference type="AlphaFoldDB" id="U5QC60"/>
<comment type="cofactor">
    <cofactor evidence="2">
        <name>[4Fe-4S] cluster</name>
        <dbReference type="ChEBI" id="CHEBI:49883"/>
    </cofactor>
</comment>
<dbReference type="Pfam" id="PF13426">
    <property type="entry name" value="PAS_9"/>
    <property type="match status" value="1"/>
</dbReference>
<evidence type="ECO:0000256" key="6">
    <source>
        <dbReference type="ARBA" id="ARBA00017322"/>
    </source>
</evidence>
<evidence type="ECO:0000256" key="11">
    <source>
        <dbReference type="ARBA" id="ARBA00022679"/>
    </source>
</evidence>
<keyword evidence="12 24" id="KW-0812">Transmembrane</keyword>
<dbReference type="Proteomes" id="UP000017396">
    <property type="component" value="Chromosome"/>
</dbReference>
<dbReference type="Gene3D" id="3.30.450.20">
    <property type="entry name" value="PAS domain"/>
    <property type="match status" value="1"/>
</dbReference>
<evidence type="ECO:0000256" key="9">
    <source>
        <dbReference type="ARBA" id="ARBA00022490"/>
    </source>
</evidence>
<feature type="transmembrane region" description="Helical" evidence="24">
    <location>
        <begin position="27"/>
        <end position="45"/>
    </location>
</feature>
<keyword evidence="19" id="KW-0902">Two-component regulatory system</keyword>
<keyword evidence="15 27" id="KW-0418">Kinase</keyword>
<keyword evidence="20" id="KW-0411">Iron-sulfur</keyword>
<evidence type="ECO:0000256" key="4">
    <source>
        <dbReference type="ARBA" id="ARBA00004651"/>
    </source>
</evidence>
<dbReference type="InterPro" id="IPR011712">
    <property type="entry name" value="Sig_transdc_His_kin_sub3_dim/P"/>
</dbReference>
<evidence type="ECO:0000256" key="23">
    <source>
        <dbReference type="ARBA" id="ARBA00030800"/>
    </source>
</evidence>
<dbReference type="EC" id="2.7.13.3" evidence="5"/>
<dbReference type="GO" id="GO:0051539">
    <property type="term" value="F:4 iron, 4 sulfur cluster binding"/>
    <property type="evidence" value="ECO:0007669"/>
    <property type="project" value="UniProtKB-KW"/>
</dbReference>